<keyword evidence="3 7" id="KW-0805">Transcription regulation</keyword>
<protein>
    <recommendedName>
        <fullName evidence="7">Mediator of RNA polymerase II transcription subunit 9</fullName>
    </recommendedName>
    <alternativeName>
        <fullName evidence="7">Mediator complex subunit 9</fullName>
    </alternativeName>
</protein>
<evidence type="ECO:0000256" key="7">
    <source>
        <dbReference type="RuleBase" id="RU364145"/>
    </source>
</evidence>
<comment type="similarity">
    <text evidence="2 7">Belongs to the Mediator complex subunit 9 family.</text>
</comment>
<dbReference type="Proteomes" id="UP001642482">
    <property type="component" value="Unassembled WGS sequence"/>
</dbReference>
<keyword evidence="5 7" id="KW-0804">Transcription</keyword>
<evidence type="ECO:0000256" key="9">
    <source>
        <dbReference type="SAM" id="MobiDB-lite"/>
    </source>
</evidence>
<evidence type="ECO:0000256" key="6">
    <source>
        <dbReference type="ARBA" id="ARBA00023242"/>
    </source>
</evidence>
<evidence type="ECO:0000313" key="11">
    <source>
        <dbReference type="Proteomes" id="UP001642482"/>
    </source>
</evidence>
<name>A0ABP0BR61_9PEZI</name>
<comment type="function">
    <text evidence="7">Component of the Mediator complex, a coactivator involved in the regulated transcription of nearly all RNA polymerase II-dependent genes. Mediator functions as a bridge to convey information from gene-specific regulatory proteins to the basal RNA polymerase II transcription machinery. Mediator is recruited to promoters by direct interactions with regulatory proteins and serves as a scaffold for the assembly of a functional preinitiation complex with RNA polymerase II and the general transcription factors.</text>
</comment>
<comment type="caution">
    <text evidence="10">The sequence shown here is derived from an EMBL/GenBank/DDBJ whole genome shotgun (WGS) entry which is preliminary data.</text>
</comment>
<comment type="subcellular location">
    <subcellularLocation>
        <location evidence="1 7">Nucleus</location>
    </subcellularLocation>
</comment>
<dbReference type="InterPro" id="IPR011425">
    <property type="entry name" value="Med9"/>
</dbReference>
<evidence type="ECO:0000256" key="4">
    <source>
        <dbReference type="ARBA" id="ARBA00023159"/>
    </source>
</evidence>
<feature type="compositionally biased region" description="Gly residues" evidence="9">
    <location>
        <begin position="55"/>
        <end position="65"/>
    </location>
</feature>
<feature type="region of interest" description="Disordered" evidence="9">
    <location>
        <begin position="22"/>
        <end position="72"/>
    </location>
</feature>
<evidence type="ECO:0000256" key="5">
    <source>
        <dbReference type="ARBA" id="ARBA00023163"/>
    </source>
</evidence>
<feature type="coiled-coil region" evidence="8">
    <location>
        <begin position="114"/>
        <end position="148"/>
    </location>
</feature>
<evidence type="ECO:0000313" key="10">
    <source>
        <dbReference type="EMBL" id="CAK7221540.1"/>
    </source>
</evidence>
<comment type="subunit">
    <text evidence="7">Component of the Mediator complex.</text>
</comment>
<keyword evidence="11" id="KW-1185">Reference proteome</keyword>
<evidence type="ECO:0000256" key="2">
    <source>
        <dbReference type="ARBA" id="ARBA00008089"/>
    </source>
</evidence>
<evidence type="ECO:0000256" key="3">
    <source>
        <dbReference type="ARBA" id="ARBA00023015"/>
    </source>
</evidence>
<keyword evidence="6 7" id="KW-0539">Nucleus</keyword>
<proteinExistence type="inferred from homology"/>
<dbReference type="Pfam" id="PF07544">
    <property type="entry name" value="Med9"/>
    <property type="match status" value="1"/>
</dbReference>
<keyword evidence="4 7" id="KW-0010">Activator</keyword>
<sequence length="167" mass="16724">MSHPLALPKTFSPDALDTTAELASILARLRPPQPSAGPQGGAGGTNGASATTGAAGAGGAAGGPNEGETLGASMGGMAAAAAAAGPAISLRDLPTATDSLKHKLQHARAQIKALPDINRTVAAQEAEVRQLEARIEAQKAMLARLRADGARFAAAGEQERDADKMEL</sequence>
<organism evidence="10 11">
    <name type="scientific">Sporothrix eucalyptigena</name>
    <dbReference type="NCBI Taxonomy" id="1812306"/>
    <lineage>
        <taxon>Eukaryota</taxon>
        <taxon>Fungi</taxon>
        <taxon>Dikarya</taxon>
        <taxon>Ascomycota</taxon>
        <taxon>Pezizomycotina</taxon>
        <taxon>Sordariomycetes</taxon>
        <taxon>Sordariomycetidae</taxon>
        <taxon>Ophiostomatales</taxon>
        <taxon>Ophiostomataceae</taxon>
        <taxon>Sporothrix</taxon>
    </lineage>
</organism>
<dbReference type="EMBL" id="CAWUHD010000040">
    <property type="protein sequence ID" value="CAK7221540.1"/>
    <property type="molecule type" value="Genomic_DNA"/>
</dbReference>
<evidence type="ECO:0000256" key="8">
    <source>
        <dbReference type="SAM" id="Coils"/>
    </source>
</evidence>
<reference evidence="10 11" key="1">
    <citation type="submission" date="2024-01" db="EMBL/GenBank/DDBJ databases">
        <authorList>
            <person name="Allen C."/>
            <person name="Tagirdzhanova G."/>
        </authorList>
    </citation>
    <scope>NUCLEOTIDE SEQUENCE [LARGE SCALE GENOMIC DNA]</scope>
</reference>
<keyword evidence="8" id="KW-0175">Coiled coil</keyword>
<accession>A0ABP0BR61</accession>
<gene>
    <name evidence="7" type="primary">MED9</name>
    <name evidence="10" type="ORF">SEUCBS140593_004604</name>
</gene>
<evidence type="ECO:0000256" key="1">
    <source>
        <dbReference type="ARBA" id="ARBA00004123"/>
    </source>
</evidence>